<evidence type="ECO:0000256" key="4">
    <source>
        <dbReference type="ARBA" id="ARBA00022786"/>
    </source>
</evidence>
<keyword evidence="3" id="KW-0547">Nucleotide-binding</keyword>
<keyword evidence="4" id="KW-0833">Ubl conjugation pathway</keyword>
<evidence type="ECO:0000256" key="6">
    <source>
        <dbReference type="SAM" id="MobiDB-lite"/>
    </source>
</evidence>
<dbReference type="Gene3D" id="3.10.110.10">
    <property type="entry name" value="Ubiquitin Conjugating Enzyme"/>
    <property type="match status" value="1"/>
</dbReference>
<gene>
    <name evidence="8" type="ORF">STAS_19912</name>
</gene>
<evidence type="ECO:0000259" key="7">
    <source>
        <dbReference type="PROSITE" id="PS50127"/>
    </source>
</evidence>
<dbReference type="Pfam" id="PF00179">
    <property type="entry name" value="UQ_con"/>
    <property type="match status" value="1"/>
</dbReference>
<dbReference type="PANTHER" id="PTHR46116">
    <property type="entry name" value="(E3-INDEPENDENT) E2 UBIQUITIN-CONJUGATING ENZYME"/>
    <property type="match status" value="1"/>
</dbReference>
<dbReference type="GO" id="GO:0061631">
    <property type="term" value="F:ubiquitin conjugating enzyme activity"/>
    <property type="evidence" value="ECO:0007669"/>
    <property type="project" value="UniProtKB-EC"/>
</dbReference>
<dbReference type="EC" id="2.3.2.23" evidence="1"/>
<protein>
    <recommendedName>
        <fullName evidence="1">E2 ubiquitin-conjugating enzyme</fullName>
        <ecNumber evidence="1">2.3.2.23</ecNumber>
    </recommendedName>
</protein>
<keyword evidence="2" id="KW-0808">Transferase</keyword>
<evidence type="ECO:0000313" key="9">
    <source>
        <dbReference type="Proteomes" id="UP000325081"/>
    </source>
</evidence>
<dbReference type="OrthoDB" id="47801at2759"/>
<dbReference type="SUPFAM" id="SSF54495">
    <property type="entry name" value="UBC-like"/>
    <property type="match status" value="1"/>
</dbReference>
<dbReference type="PROSITE" id="PS50127">
    <property type="entry name" value="UBC_2"/>
    <property type="match status" value="1"/>
</dbReference>
<sequence>MFSSLSIGKSRLRTELSQMKTKDKMKGAVKSPAPSFRYNLRSLKKRVFPGGSSSAGLKELKLLGAAPSGKVISAPAKQNEEIMEISDVDNQNGGPSDEEKTNVNSSTEKIDEQADVKGKGKETMEILDVDNQSGEPSDEKKANVLNFKKFDTVEDCSDHHYASSNSSTKTWNFSWMGFTNLKEELLMPRWVLTFMYFNELSGFLIILSKLQLLSSFCRVNQKWAKRIQEEWKILEEHLPDAIFVRVYESRMDLLRAVIVGAEGTPYHDGLFFFDLHLPNNYPDAPPKVYYHSGGLRLNPNLYANGYVCLSLLNTWSGIGNELWMKGGSTLLQVLVSIQGLVLNTEPYFNEPGYASSKGTNYGDEASLKYSETTFIYSLKTMVYSMNKPPMHFEPLVVEHFVGHAQKILSSCKAYLNGARVGSLVESGDGHQETGKANVGCSDHFKNNLREFVRTLINAFTSTGAKDCEEFLSLATAK</sequence>
<comment type="caution">
    <text evidence="8">The sequence shown here is derived from an EMBL/GenBank/DDBJ whole genome shotgun (WGS) entry which is preliminary data.</text>
</comment>
<name>A0A5A7QDE2_STRAF</name>
<keyword evidence="9" id="KW-1185">Reference proteome</keyword>
<evidence type="ECO:0000256" key="5">
    <source>
        <dbReference type="ARBA" id="ARBA00022840"/>
    </source>
</evidence>
<accession>A0A5A7QDE2</accession>
<dbReference type="EMBL" id="BKCP01006515">
    <property type="protein sequence ID" value="GER43084.1"/>
    <property type="molecule type" value="Genomic_DNA"/>
</dbReference>
<dbReference type="GO" id="GO:0005524">
    <property type="term" value="F:ATP binding"/>
    <property type="evidence" value="ECO:0007669"/>
    <property type="project" value="UniProtKB-KW"/>
</dbReference>
<evidence type="ECO:0000256" key="2">
    <source>
        <dbReference type="ARBA" id="ARBA00022679"/>
    </source>
</evidence>
<evidence type="ECO:0000256" key="1">
    <source>
        <dbReference type="ARBA" id="ARBA00012486"/>
    </source>
</evidence>
<dbReference type="SMART" id="SM00212">
    <property type="entry name" value="UBCc"/>
    <property type="match status" value="1"/>
</dbReference>
<feature type="region of interest" description="Disordered" evidence="6">
    <location>
        <begin position="87"/>
        <end position="117"/>
    </location>
</feature>
<feature type="region of interest" description="Disordered" evidence="6">
    <location>
        <begin position="1"/>
        <end position="33"/>
    </location>
</feature>
<organism evidence="8 9">
    <name type="scientific">Striga asiatica</name>
    <name type="common">Asiatic witchweed</name>
    <name type="synonym">Buchnera asiatica</name>
    <dbReference type="NCBI Taxonomy" id="4170"/>
    <lineage>
        <taxon>Eukaryota</taxon>
        <taxon>Viridiplantae</taxon>
        <taxon>Streptophyta</taxon>
        <taxon>Embryophyta</taxon>
        <taxon>Tracheophyta</taxon>
        <taxon>Spermatophyta</taxon>
        <taxon>Magnoliopsida</taxon>
        <taxon>eudicotyledons</taxon>
        <taxon>Gunneridae</taxon>
        <taxon>Pentapetalae</taxon>
        <taxon>asterids</taxon>
        <taxon>lamiids</taxon>
        <taxon>Lamiales</taxon>
        <taxon>Orobanchaceae</taxon>
        <taxon>Buchnereae</taxon>
        <taxon>Striga</taxon>
    </lineage>
</organism>
<reference evidence="9" key="1">
    <citation type="journal article" date="2019" name="Curr. Biol.">
        <title>Genome Sequence of Striga asiatica Provides Insight into the Evolution of Plant Parasitism.</title>
        <authorList>
            <person name="Yoshida S."/>
            <person name="Kim S."/>
            <person name="Wafula E.K."/>
            <person name="Tanskanen J."/>
            <person name="Kim Y.M."/>
            <person name="Honaas L."/>
            <person name="Yang Z."/>
            <person name="Spallek T."/>
            <person name="Conn C.E."/>
            <person name="Ichihashi Y."/>
            <person name="Cheong K."/>
            <person name="Cui S."/>
            <person name="Der J.P."/>
            <person name="Gundlach H."/>
            <person name="Jiao Y."/>
            <person name="Hori C."/>
            <person name="Ishida J.K."/>
            <person name="Kasahara H."/>
            <person name="Kiba T."/>
            <person name="Kim M.S."/>
            <person name="Koo N."/>
            <person name="Laohavisit A."/>
            <person name="Lee Y.H."/>
            <person name="Lumba S."/>
            <person name="McCourt P."/>
            <person name="Mortimer J.C."/>
            <person name="Mutuku J.M."/>
            <person name="Nomura T."/>
            <person name="Sasaki-Sekimoto Y."/>
            <person name="Seto Y."/>
            <person name="Wang Y."/>
            <person name="Wakatake T."/>
            <person name="Sakakibara H."/>
            <person name="Demura T."/>
            <person name="Yamaguchi S."/>
            <person name="Yoneyama K."/>
            <person name="Manabe R.I."/>
            <person name="Nelson D.C."/>
            <person name="Schulman A.H."/>
            <person name="Timko M.P."/>
            <person name="dePamphilis C.W."/>
            <person name="Choi D."/>
            <person name="Shirasu K."/>
        </authorList>
    </citation>
    <scope>NUCLEOTIDE SEQUENCE [LARGE SCALE GENOMIC DNA]</scope>
    <source>
        <strain evidence="9">cv. UVA1</strain>
    </source>
</reference>
<dbReference type="FunFam" id="3.10.110.10:FF:000028">
    <property type="entry name" value="Probable ubiquitin-conjugating enzyme E2 23"/>
    <property type="match status" value="1"/>
</dbReference>
<feature type="compositionally biased region" description="Basic and acidic residues" evidence="6">
    <location>
        <begin position="108"/>
        <end position="117"/>
    </location>
</feature>
<dbReference type="Proteomes" id="UP000325081">
    <property type="component" value="Unassembled WGS sequence"/>
</dbReference>
<dbReference type="CDD" id="cd23837">
    <property type="entry name" value="UBCc_UBE2O"/>
    <property type="match status" value="1"/>
</dbReference>
<feature type="domain" description="UBC core" evidence="7">
    <location>
        <begin position="222"/>
        <end position="382"/>
    </location>
</feature>
<proteinExistence type="predicted"/>
<dbReference type="AlphaFoldDB" id="A0A5A7QDE2"/>
<keyword evidence="5" id="KW-0067">ATP-binding</keyword>
<dbReference type="InterPro" id="IPR016135">
    <property type="entry name" value="UBQ-conjugating_enzyme/RWD"/>
</dbReference>
<dbReference type="PANTHER" id="PTHR46116:SF41">
    <property type="entry name" value="UBIQUITIN-CONJUGATING ENZYME E2 25-RELATED"/>
    <property type="match status" value="1"/>
</dbReference>
<evidence type="ECO:0000256" key="3">
    <source>
        <dbReference type="ARBA" id="ARBA00022741"/>
    </source>
</evidence>
<evidence type="ECO:0000313" key="8">
    <source>
        <dbReference type="EMBL" id="GER43084.1"/>
    </source>
</evidence>
<dbReference type="InterPro" id="IPR000608">
    <property type="entry name" value="UBC"/>
</dbReference>